<organism evidence="3">
    <name type="scientific">Panstrongylus lignarius</name>
    <dbReference type="NCBI Taxonomy" id="156445"/>
    <lineage>
        <taxon>Eukaryota</taxon>
        <taxon>Metazoa</taxon>
        <taxon>Ecdysozoa</taxon>
        <taxon>Arthropoda</taxon>
        <taxon>Hexapoda</taxon>
        <taxon>Insecta</taxon>
        <taxon>Pterygota</taxon>
        <taxon>Neoptera</taxon>
        <taxon>Paraneoptera</taxon>
        <taxon>Hemiptera</taxon>
        <taxon>Heteroptera</taxon>
        <taxon>Panheteroptera</taxon>
        <taxon>Cimicomorpha</taxon>
        <taxon>Reduviidae</taxon>
        <taxon>Triatominae</taxon>
        <taxon>Panstrongylus</taxon>
    </lineage>
</organism>
<evidence type="ECO:0000256" key="2">
    <source>
        <dbReference type="SAM" id="SignalP"/>
    </source>
</evidence>
<sequence length="67" mass="7471">MIHLLICVCLTLSSVGIGLNGSLLELNQLLKFFSVKCQVYLGIFQVSVGILMISLFQGIQKRIMTKR</sequence>
<name>A0A224XYA7_9HEMI</name>
<feature type="chain" id="PRO_5012397926" description="Secreted protein" evidence="2">
    <location>
        <begin position="19"/>
        <end position="67"/>
    </location>
</feature>
<accession>A0A224XYA7</accession>
<evidence type="ECO:0000256" key="1">
    <source>
        <dbReference type="SAM" id="Phobius"/>
    </source>
</evidence>
<dbReference type="EMBL" id="GFTR01000082">
    <property type="protein sequence ID" value="JAW16344.1"/>
    <property type="molecule type" value="Transcribed_RNA"/>
</dbReference>
<protein>
    <recommendedName>
        <fullName evidence="4">Secreted protein</fullName>
    </recommendedName>
</protein>
<dbReference type="AlphaFoldDB" id="A0A224XYA7"/>
<proteinExistence type="predicted"/>
<keyword evidence="1" id="KW-1133">Transmembrane helix</keyword>
<reference evidence="3" key="1">
    <citation type="journal article" date="2018" name="PLoS Negl. Trop. Dis.">
        <title>An insight into the salivary gland and fat body transcriptome of Panstrongylus lignarius (Hemiptera: Heteroptera), the main vector of Chagas disease in Peru.</title>
        <authorList>
            <person name="Nevoa J.C."/>
            <person name="Mendes M.T."/>
            <person name="da Silva M.V."/>
            <person name="Soares S.C."/>
            <person name="Oliveira C.J.F."/>
            <person name="Ribeiro J.M.C."/>
        </authorList>
    </citation>
    <scope>NUCLEOTIDE SEQUENCE</scope>
</reference>
<keyword evidence="1" id="KW-0472">Membrane</keyword>
<keyword evidence="1" id="KW-0812">Transmembrane</keyword>
<keyword evidence="2" id="KW-0732">Signal</keyword>
<feature type="transmembrane region" description="Helical" evidence="1">
    <location>
        <begin position="40"/>
        <end position="59"/>
    </location>
</feature>
<evidence type="ECO:0008006" key="4">
    <source>
        <dbReference type="Google" id="ProtNLM"/>
    </source>
</evidence>
<feature type="signal peptide" evidence="2">
    <location>
        <begin position="1"/>
        <end position="18"/>
    </location>
</feature>
<evidence type="ECO:0000313" key="3">
    <source>
        <dbReference type="EMBL" id="JAW16344.1"/>
    </source>
</evidence>